<dbReference type="PANTHER" id="PTHR36181">
    <property type="entry name" value="INTRON-ENCODED ENDONUCLEASE AI3-RELATED"/>
    <property type="match status" value="1"/>
</dbReference>
<geneLocation type="mitochondrion" evidence="1"/>
<gene>
    <name evidence="1" type="primary">orf155B</name>
</gene>
<protein>
    <submittedName>
        <fullName evidence="1">LAGLIDADG endonuclease</fullName>
    </submittedName>
</protein>
<dbReference type="AlphaFoldDB" id="A0A8K1I5M2"/>
<dbReference type="Gene3D" id="3.10.28.10">
    <property type="entry name" value="Homing endonucleases"/>
    <property type="match status" value="1"/>
</dbReference>
<dbReference type="SUPFAM" id="SSF55608">
    <property type="entry name" value="Homing endonucleases"/>
    <property type="match status" value="1"/>
</dbReference>
<dbReference type="GeneID" id="68665200"/>
<dbReference type="RefSeq" id="YP_010218703.1">
    <property type="nucleotide sequence ID" value="NC_058917.1"/>
</dbReference>
<dbReference type="GO" id="GO:0004519">
    <property type="term" value="F:endonuclease activity"/>
    <property type="evidence" value="ECO:0007669"/>
    <property type="project" value="UniProtKB-KW"/>
</dbReference>
<organism evidence="1">
    <name type="scientific">Morchella brunnea</name>
    <dbReference type="NCBI Taxonomy" id="1174671"/>
    <lineage>
        <taxon>Eukaryota</taxon>
        <taxon>Fungi</taxon>
        <taxon>Dikarya</taxon>
        <taxon>Ascomycota</taxon>
        <taxon>Pezizomycotina</taxon>
        <taxon>Pezizomycetes</taxon>
        <taxon>Pezizales</taxon>
        <taxon>Morchellaceae</taxon>
        <taxon>Morchella</taxon>
    </lineage>
</organism>
<keyword evidence="1" id="KW-0540">Nuclease</keyword>
<proteinExistence type="predicted"/>
<keyword evidence="1" id="KW-0378">Hydrolase</keyword>
<dbReference type="EMBL" id="MW538937">
    <property type="protein sequence ID" value="UBU98540.1"/>
    <property type="molecule type" value="Genomic_DNA"/>
</dbReference>
<accession>A0A8K1I5M2</accession>
<name>A0A8K1I5M2_9PEZI</name>
<keyword evidence="1" id="KW-0255">Endonuclease</keyword>
<dbReference type="InterPro" id="IPR051289">
    <property type="entry name" value="LAGLIDADG_Endonuclease"/>
</dbReference>
<dbReference type="InterPro" id="IPR027434">
    <property type="entry name" value="Homing_endonucl"/>
</dbReference>
<reference evidence="1" key="1">
    <citation type="submission" date="2021-01" db="EMBL/GenBank/DDBJ databases">
        <authorList>
            <person name="Sun H.-H."/>
            <person name="Zhang S."/>
            <person name="Zhang Y.-J."/>
        </authorList>
    </citation>
    <scope>NUCLEOTIDE SEQUENCE</scope>
    <source>
        <strain evidence="1">CMM1</strain>
    </source>
</reference>
<sequence length="155" mass="17533">MRTNKNFTLHKLIDWLNTKNKERRPSPLIYFHTEINGGEGLNIEKKGLNTNSLISDAWLSGFIEADAHFSVRATESGKYPKIECKFELTQRQIDHNNNDNLFFLEEIAAGGARSAPPLQEGAPLRGAPPLNYSYVLLNLLDSKKLILNIELELLI</sequence>
<evidence type="ECO:0000313" key="1">
    <source>
        <dbReference type="EMBL" id="UBU98540.1"/>
    </source>
</evidence>
<dbReference type="PANTHER" id="PTHR36181:SF1">
    <property type="entry name" value="LAGLIDADG ENDONUCLEASE"/>
    <property type="match status" value="1"/>
</dbReference>
<keyword evidence="1" id="KW-0496">Mitochondrion</keyword>